<evidence type="ECO:0000256" key="8">
    <source>
        <dbReference type="ARBA" id="ARBA00022771"/>
    </source>
</evidence>
<evidence type="ECO:0000256" key="3">
    <source>
        <dbReference type="ARBA" id="ARBA00008704"/>
    </source>
</evidence>
<evidence type="ECO:0000256" key="6">
    <source>
        <dbReference type="ARBA" id="ARBA00022692"/>
    </source>
</evidence>
<comment type="subcellular location">
    <subcellularLocation>
        <location evidence="1">Peroxisome membrane</location>
        <topology evidence="1">Multi-pass membrane protein</topology>
    </subcellularLocation>
</comment>
<dbReference type="PANTHER" id="PTHR48178">
    <property type="entry name" value="PEROXISOME BIOGENESIS FACTOR 2"/>
    <property type="match status" value="1"/>
</dbReference>
<accession>A0A1I8BYQ8</accession>
<keyword evidence="14" id="KW-0576">Peroxisome</keyword>
<dbReference type="GO" id="GO:0016558">
    <property type="term" value="P:protein import into peroxisome matrix"/>
    <property type="evidence" value="ECO:0007669"/>
    <property type="project" value="InterPro"/>
</dbReference>
<dbReference type="Proteomes" id="UP000095281">
    <property type="component" value="Unplaced"/>
</dbReference>
<dbReference type="PANTHER" id="PTHR48178:SF1">
    <property type="entry name" value="PEROXISOME BIOGENESIS FACTOR 2"/>
    <property type="match status" value="1"/>
</dbReference>
<comment type="similarity">
    <text evidence="3">Belongs to the pex2/pex10/pex12 family.</text>
</comment>
<keyword evidence="13 15" id="KW-0472">Membrane</keyword>
<evidence type="ECO:0000256" key="12">
    <source>
        <dbReference type="ARBA" id="ARBA00022989"/>
    </source>
</evidence>
<name>A0A1I8BYQ8_MELHA</name>
<evidence type="ECO:0000256" key="9">
    <source>
        <dbReference type="ARBA" id="ARBA00022786"/>
    </source>
</evidence>
<keyword evidence="5" id="KW-0808">Transferase</keyword>
<dbReference type="GO" id="GO:0016740">
    <property type="term" value="F:transferase activity"/>
    <property type="evidence" value="ECO:0007669"/>
    <property type="project" value="UniProtKB-KW"/>
</dbReference>
<dbReference type="AlphaFoldDB" id="A0A1I8BYQ8"/>
<keyword evidence="8" id="KW-0863">Zinc-finger</keyword>
<evidence type="ECO:0000256" key="2">
    <source>
        <dbReference type="ARBA" id="ARBA00004906"/>
    </source>
</evidence>
<evidence type="ECO:0000256" key="11">
    <source>
        <dbReference type="ARBA" id="ARBA00022927"/>
    </source>
</evidence>
<protein>
    <submittedName>
        <fullName evidence="17">Pex2_Pex12 domain-containing protein</fullName>
    </submittedName>
</protein>
<keyword evidence="7" id="KW-0479">Metal-binding</keyword>
<dbReference type="GO" id="GO:0008270">
    <property type="term" value="F:zinc ion binding"/>
    <property type="evidence" value="ECO:0007669"/>
    <property type="project" value="UniProtKB-KW"/>
</dbReference>
<evidence type="ECO:0000313" key="17">
    <source>
        <dbReference type="WBParaSite" id="MhA1_Contig829.frz3.gene20"/>
    </source>
</evidence>
<keyword evidence="10" id="KW-0862">Zinc</keyword>
<sequence length="276" mass="32096">MQTISDQTSFQVGRIIQLDAKILDNALISAFHVALRDVDFCFPSNLISDFLETHKDSLLLLFYHAMHAFTGQSPGQRLMNLRYGNFTKFKGLLNYSFCTLLPTISNSLFRLLPSYLRHRRLFIRRIIFAVKFFEFCYFLYFLKFGGPSHPIEALLRLKSVYDKSPRIGQINYGALNRELFGHSIAYMLILLIPLWSRLVNFLKRTLFKEDIIKISVASDQFVCTKCLKTPICAVKARRNLSSQWMVYCFFCFTSIQGDNVKDWEVEQLMNNDKSIG</sequence>
<dbReference type="GO" id="GO:0005778">
    <property type="term" value="C:peroxisomal membrane"/>
    <property type="evidence" value="ECO:0007669"/>
    <property type="project" value="UniProtKB-SubCell"/>
</dbReference>
<evidence type="ECO:0000256" key="1">
    <source>
        <dbReference type="ARBA" id="ARBA00004585"/>
    </source>
</evidence>
<keyword evidence="12 15" id="KW-1133">Transmembrane helix</keyword>
<evidence type="ECO:0000256" key="4">
    <source>
        <dbReference type="ARBA" id="ARBA00022448"/>
    </source>
</evidence>
<proteinExistence type="inferred from homology"/>
<comment type="pathway">
    <text evidence="2">Protein modification; protein ubiquitination.</text>
</comment>
<keyword evidence="4" id="KW-0813">Transport</keyword>
<evidence type="ECO:0000256" key="13">
    <source>
        <dbReference type="ARBA" id="ARBA00023136"/>
    </source>
</evidence>
<evidence type="ECO:0000256" key="14">
    <source>
        <dbReference type="ARBA" id="ARBA00023140"/>
    </source>
</evidence>
<organism evidence="16 17">
    <name type="scientific">Meloidogyne hapla</name>
    <name type="common">Root-knot nematode worm</name>
    <dbReference type="NCBI Taxonomy" id="6305"/>
    <lineage>
        <taxon>Eukaryota</taxon>
        <taxon>Metazoa</taxon>
        <taxon>Ecdysozoa</taxon>
        <taxon>Nematoda</taxon>
        <taxon>Chromadorea</taxon>
        <taxon>Rhabditida</taxon>
        <taxon>Tylenchina</taxon>
        <taxon>Tylenchomorpha</taxon>
        <taxon>Tylenchoidea</taxon>
        <taxon>Meloidogynidae</taxon>
        <taxon>Meloidogyninae</taxon>
        <taxon>Meloidogyne</taxon>
    </lineage>
</organism>
<keyword evidence="9" id="KW-0833">Ubl conjugation pathway</keyword>
<evidence type="ECO:0000256" key="5">
    <source>
        <dbReference type="ARBA" id="ARBA00022679"/>
    </source>
</evidence>
<feature type="transmembrane region" description="Helical" evidence="15">
    <location>
        <begin position="179"/>
        <end position="199"/>
    </location>
</feature>
<keyword evidence="6 15" id="KW-0812">Transmembrane</keyword>
<dbReference type="OMA" id="CQQRVVI"/>
<keyword evidence="11" id="KW-0653">Protein transport</keyword>
<evidence type="ECO:0000256" key="10">
    <source>
        <dbReference type="ARBA" id="ARBA00022833"/>
    </source>
</evidence>
<reference evidence="17" key="1">
    <citation type="submission" date="2016-11" db="UniProtKB">
        <authorList>
            <consortium name="WormBaseParasite"/>
        </authorList>
    </citation>
    <scope>IDENTIFICATION</scope>
</reference>
<evidence type="ECO:0000256" key="7">
    <source>
        <dbReference type="ARBA" id="ARBA00022723"/>
    </source>
</evidence>
<dbReference type="WBParaSite" id="MhA1_Contig829.frz3.gene20">
    <property type="protein sequence ID" value="MhA1_Contig829.frz3.gene20"/>
    <property type="gene ID" value="MhA1_Contig829.frz3.gene20"/>
</dbReference>
<feature type="transmembrane region" description="Helical" evidence="15">
    <location>
        <begin position="121"/>
        <end position="142"/>
    </location>
</feature>
<keyword evidence="16" id="KW-1185">Reference proteome</keyword>
<evidence type="ECO:0000313" key="16">
    <source>
        <dbReference type="Proteomes" id="UP000095281"/>
    </source>
</evidence>
<evidence type="ECO:0000256" key="15">
    <source>
        <dbReference type="SAM" id="Phobius"/>
    </source>
</evidence>
<dbReference type="InterPro" id="IPR025654">
    <property type="entry name" value="PEX2/10"/>
</dbReference>